<proteinExistence type="predicted"/>
<organism evidence="3 4">
    <name type="scientific">Gordonia alkaliphila</name>
    <dbReference type="NCBI Taxonomy" id="1053547"/>
    <lineage>
        <taxon>Bacteria</taxon>
        <taxon>Bacillati</taxon>
        <taxon>Actinomycetota</taxon>
        <taxon>Actinomycetes</taxon>
        <taxon>Mycobacteriales</taxon>
        <taxon>Gordoniaceae</taxon>
        <taxon>Gordonia</taxon>
    </lineage>
</organism>
<evidence type="ECO:0000313" key="3">
    <source>
        <dbReference type="EMBL" id="GAA4757832.1"/>
    </source>
</evidence>
<evidence type="ECO:0000256" key="1">
    <source>
        <dbReference type="SAM" id="Coils"/>
    </source>
</evidence>
<dbReference type="Pfam" id="PF13577">
    <property type="entry name" value="SnoaL_4"/>
    <property type="match status" value="1"/>
</dbReference>
<dbReference type="Gene3D" id="3.10.450.50">
    <property type="match status" value="1"/>
</dbReference>
<dbReference type="SUPFAM" id="SSF54427">
    <property type="entry name" value="NTF2-like"/>
    <property type="match status" value="1"/>
</dbReference>
<dbReference type="Proteomes" id="UP001500822">
    <property type="component" value="Unassembled WGS sequence"/>
</dbReference>
<comment type="caution">
    <text evidence="3">The sequence shown here is derived from an EMBL/GenBank/DDBJ whole genome shotgun (WGS) entry which is preliminary data.</text>
</comment>
<feature type="coiled-coil region" evidence="1">
    <location>
        <begin position="1"/>
        <end position="28"/>
    </location>
</feature>
<dbReference type="EMBL" id="BAABIE010000020">
    <property type="protein sequence ID" value="GAA4757832.1"/>
    <property type="molecule type" value="Genomic_DNA"/>
</dbReference>
<keyword evidence="4" id="KW-1185">Reference proteome</keyword>
<keyword evidence="1" id="KW-0175">Coiled coil</keyword>
<accession>A0ABP8ZIP8</accession>
<protein>
    <submittedName>
        <fullName evidence="3">Nuclear transport factor 2 family protein</fullName>
    </submittedName>
</protein>
<dbReference type="RefSeq" id="WP_345314310.1">
    <property type="nucleotide sequence ID" value="NZ_BAABIE010000020.1"/>
</dbReference>
<name>A0ABP8ZIP8_9ACTN</name>
<dbReference type="InterPro" id="IPR032710">
    <property type="entry name" value="NTF2-like_dom_sf"/>
</dbReference>
<sequence>MSDLEARLAALEARLQLLEDEREIAALISSYGPLVDDGADADVAALWLDDGVYEVDAYLMDGAAAVAEMVRSAPHQGLIAGGCAHFQGPSHVQVDGDSAVAVGYSLLIAHRATESGSPRFAVARATANHWALQRVSGTWRVQRRTSRLIDGQAAAHELVAGPLKA</sequence>
<gene>
    <name evidence="3" type="ORF">GCM10023217_32620</name>
</gene>
<evidence type="ECO:0000259" key="2">
    <source>
        <dbReference type="Pfam" id="PF13577"/>
    </source>
</evidence>
<feature type="domain" description="SnoaL-like" evidence="2">
    <location>
        <begin position="18"/>
        <end position="145"/>
    </location>
</feature>
<dbReference type="CDD" id="cd00531">
    <property type="entry name" value="NTF2_like"/>
    <property type="match status" value="1"/>
</dbReference>
<dbReference type="InterPro" id="IPR037401">
    <property type="entry name" value="SnoaL-like"/>
</dbReference>
<reference evidence="4" key="1">
    <citation type="journal article" date="2019" name="Int. J. Syst. Evol. Microbiol.">
        <title>The Global Catalogue of Microorganisms (GCM) 10K type strain sequencing project: providing services to taxonomists for standard genome sequencing and annotation.</title>
        <authorList>
            <consortium name="The Broad Institute Genomics Platform"/>
            <consortium name="The Broad Institute Genome Sequencing Center for Infectious Disease"/>
            <person name="Wu L."/>
            <person name="Ma J."/>
        </authorList>
    </citation>
    <scope>NUCLEOTIDE SEQUENCE [LARGE SCALE GENOMIC DNA]</scope>
    <source>
        <strain evidence="4">JCM 18077</strain>
    </source>
</reference>
<evidence type="ECO:0000313" key="4">
    <source>
        <dbReference type="Proteomes" id="UP001500822"/>
    </source>
</evidence>